<organism evidence="2">
    <name type="scientific">bioreactor metagenome</name>
    <dbReference type="NCBI Taxonomy" id="1076179"/>
    <lineage>
        <taxon>unclassified sequences</taxon>
        <taxon>metagenomes</taxon>
        <taxon>ecological metagenomes</taxon>
    </lineage>
</organism>
<dbReference type="AlphaFoldDB" id="A0A645G8U3"/>
<dbReference type="PROSITE" id="PS51379">
    <property type="entry name" value="4FE4S_FER_2"/>
    <property type="match status" value="1"/>
</dbReference>
<dbReference type="EMBL" id="VSSQ01070614">
    <property type="protein sequence ID" value="MPN22392.1"/>
    <property type="molecule type" value="Genomic_DNA"/>
</dbReference>
<dbReference type="InterPro" id="IPR009051">
    <property type="entry name" value="Helical_ferredxn"/>
</dbReference>
<name>A0A645G8U3_9ZZZZ</name>
<dbReference type="InterPro" id="IPR017900">
    <property type="entry name" value="4Fe4S_Fe_S_CS"/>
</dbReference>
<dbReference type="InterPro" id="IPR017896">
    <property type="entry name" value="4Fe4S_Fe-S-bd"/>
</dbReference>
<accession>A0A645G8U3</accession>
<comment type="caution">
    <text evidence="2">The sequence shown here is derived from an EMBL/GenBank/DDBJ whole genome shotgun (WGS) entry which is preliminary data.</text>
</comment>
<feature type="domain" description="4Fe-4S ferredoxin-type" evidence="1">
    <location>
        <begin position="84"/>
        <end position="112"/>
    </location>
</feature>
<evidence type="ECO:0000259" key="1">
    <source>
        <dbReference type="PROSITE" id="PS51379"/>
    </source>
</evidence>
<protein>
    <recommendedName>
        <fullName evidence="1">4Fe-4S ferredoxin-type domain-containing protein</fullName>
    </recommendedName>
</protein>
<evidence type="ECO:0000313" key="2">
    <source>
        <dbReference type="EMBL" id="MPN22392.1"/>
    </source>
</evidence>
<reference evidence="2" key="1">
    <citation type="submission" date="2019-08" db="EMBL/GenBank/DDBJ databases">
        <authorList>
            <person name="Kucharzyk K."/>
            <person name="Murdoch R.W."/>
            <person name="Higgins S."/>
            <person name="Loffler F."/>
        </authorList>
    </citation>
    <scope>NUCLEOTIDE SEQUENCE</scope>
</reference>
<dbReference type="PROSITE" id="PS00198">
    <property type="entry name" value="4FE4S_FER_1"/>
    <property type="match status" value="1"/>
</dbReference>
<dbReference type="GO" id="GO:0051536">
    <property type="term" value="F:iron-sulfur cluster binding"/>
    <property type="evidence" value="ECO:0007669"/>
    <property type="project" value="InterPro"/>
</dbReference>
<proteinExistence type="predicted"/>
<dbReference type="Gene3D" id="1.10.1060.10">
    <property type="entry name" value="Alpha-helical ferredoxin"/>
    <property type="match status" value="1"/>
</dbReference>
<dbReference type="Pfam" id="PF13187">
    <property type="entry name" value="Fer4_9"/>
    <property type="match status" value="1"/>
</dbReference>
<sequence>MTTMEQLEDNLNTFRTFQPLDEAEKAAILNVTREYKARLNNQCTACGYCMPCPFGLKIPANFRIWNTGAVYEDFEGAKARYFELSEEERASHCQACGACEPQCPQGIEIIEDMKKVAALFEGTPQ</sequence>
<dbReference type="SUPFAM" id="SSF46548">
    <property type="entry name" value="alpha-helical ferredoxin"/>
    <property type="match status" value="1"/>
</dbReference>
<gene>
    <name evidence="2" type="ORF">SDC9_169775</name>
</gene>